<dbReference type="InterPro" id="IPR012341">
    <property type="entry name" value="6hp_glycosidase-like_sf"/>
</dbReference>
<organism evidence="5 6">
    <name type="scientific">Pseudoduganella albidiflava</name>
    <dbReference type="NCBI Taxonomy" id="321983"/>
    <lineage>
        <taxon>Bacteria</taxon>
        <taxon>Pseudomonadati</taxon>
        <taxon>Pseudomonadota</taxon>
        <taxon>Betaproteobacteria</taxon>
        <taxon>Burkholderiales</taxon>
        <taxon>Oxalobacteraceae</taxon>
        <taxon>Telluria group</taxon>
        <taxon>Pseudoduganella</taxon>
    </lineage>
</organism>
<dbReference type="PANTHER" id="PTHR31084:SF0">
    <property type="entry name" value="ALPHA-L-FUCOSIDASE 2"/>
    <property type="match status" value="1"/>
</dbReference>
<dbReference type="InterPro" id="IPR049053">
    <property type="entry name" value="AFCA-like_C"/>
</dbReference>
<dbReference type="PIRSF" id="PIRSF007663">
    <property type="entry name" value="UCP007663"/>
    <property type="match status" value="1"/>
</dbReference>
<reference evidence="5" key="1">
    <citation type="journal article" date="2014" name="Int. J. Syst. Evol. Microbiol.">
        <title>Complete genome sequence of Corynebacterium casei LMG S-19264T (=DSM 44701T), isolated from a smear-ripened cheese.</title>
        <authorList>
            <consortium name="US DOE Joint Genome Institute (JGI-PGF)"/>
            <person name="Walter F."/>
            <person name="Albersmeier A."/>
            <person name="Kalinowski J."/>
            <person name="Ruckert C."/>
        </authorList>
    </citation>
    <scope>NUCLEOTIDE SEQUENCE</scope>
    <source>
        <strain evidence="5">KCTC 12343</strain>
    </source>
</reference>
<dbReference type="GO" id="GO:0005975">
    <property type="term" value="P:carbohydrate metabolic process"/>
    <property type="evidence" value="ECO:0007669"/>
    <property type="project" value="InterPro"/>
</dbReference>
<evidence type="ECO:0000256" key="1">
    <source>
        <dbReference type="SAM" id="SignalP"/>
    </source>
</evidence>
<evidence type="ECO:0000313" key="6">
    <source>
        <dbReference type="Proteomes" id="UP000628442"/>
    </source>
</evidence>
<reference evidence="5" key="2">
    <citation type="submission" date="2022-12" db="EMBL/GenBank/DDBJ databases">
        <authorList>
            <person name="Sun Q."/>
            <person name="Kim S."/>
        </authorList>
    </citation>
    <scope>NUCLEOTIDE SEQUENCE</scope>
    <source>
        <strain evidence="5">KCTC 12343</strain>
    </source>
</reference>
<dbReference type="Pfam" id="PF14498">
    <property type="entry name" value="Glyco_hyd_65N_2"/>
    <property type="match status" value="2"/>
</dbReference>
<dbReference type="InterPro" id="IPR027414">
    <property type="entry name" value="GH95_N_dom"/>
</dbReference>
<dbReference type="Pfam" id="PF21307">
    <property type="entry name" value="Glyco_hydro_95_C"/>
    <property type="match status" value="1"/>
</dbReference>
<feature type="chain" id="PRO_5041743020" description="Glycoside hydrolase family 95 protein" evidence="1">
    <location>
        <begin position="16"/>
        <end position="782"/>
    </location>
</feature>
<evidence type="ECO:0000259" key="3">
    <source>
        <dbReference type="Pfam" id="PF21307"/>
    </source>
</evidence>
<dbReference type="Gene3D" id="1.50.10.10">
    <property type="match status" value="1"/>
</dbReference>
<keyword evidence="1" id="KW-0732">Signal</keyword>
<dbReference type="InterPro" id="IPR054363">
    <property type="entry name" value="GH95_cat"/>
</dbReference>
<evidence type="ECO:0000259" key="2">
    <source>
        <dbReference type="Pfam" id="PF14498"/>
    </source>
</evidence>
<dbReference type="RefSeq" id="WP_229420891.1">
    <property type="nucleotide sequence ID" value="NZ_BMWV01000014.1"/>
</dbReference>
<feature type="domain" description="Glycosyl hydrolase family 95 catalytic" evidence="4">
    <location>
        <begin position="264"/>
        <end position="699"/>
    </location>
</feature>
<dbReference type="SUPFAM" id="SSF48208">
    <property type="entry name" value="Six-hairpin glycosidases"/>
    <property type="match status" value="1"/>
</dbReference>
<dbReference type="Proteomes" id="UP000628442">
    <property type="component" value="Unassembled WGS sequence"/>
</dbReference>
<accession>A0AA87XWE2</accession>
<dbReference type="GO" id="GO:0004560">
    <property type="term" value="F:alpha-L-fucosidase activity"/>
    <property type="evidence" value="ECO:0007669"/>
    <property type="project" value="InterPro"/>
</dbReference>
<protein>
    <recommendedName>
        <fullName evidence="7">Glycoside hydrolase family 95 protein</fullName>
    </recommendedName>
</protein>
<evidence type="ECO:0000313" key="5">
    <source>
        <dbReference type="EMBL" id="GGY60489.1"/>
    </source>
</evidence>
<comment type="caution">
    <text evidence="5">The sequence shown here is derived from an EMBL/GenBank/DDBJ whole genome shotgun (WGS) entry which is preliminary data.</text>
</comment>
<dbReference type="InterPro" id="IPR016518">
    <property type="entry name" value="Alpha-L-fucosidase"/>
</dbReference>
<dbReference type="Pfam" id="PF22124">
    <property type="entry name" value="Glyco_hydro_95_cat"/>
    <property type="match status" value="1"/>
</dbReference>
<feature type="domain" description="Glycosyl hydrolase family 95 N-terminal" evidence="2">
    <location>
        <begin position="21"/>
        <end position="72"/>
    </location>
</feature>
<evidence type="ECO:0008006" key="7">
    <source>
        <dbReference type="Google" id="ProtNLM"/>
    </source>
</evidence>
<evidence type="ECO:0000259" key="4">
    <source>
        <dbReference type="Pfam" id="PF22124"/>
    </source>
</evidence>
<feature type="domain" description="Glycosyl hydrolase family 95 N-terminal" evidence="2">
    <location>
        <begin position="76"/>
        <end position="236"/>
    </location>
</feature>
<dbReference type="InterPro" id="IPR008928">
    <property type="entry name" value="6-hairpin_glycosidase_sf"/>
</dbReference>
<dbReference type="PANTHER" id="PTHR31084">
    <property type="entry name" value="ALPHA-L-FUCOSIDASE 2"/>
    <property type="match status" value="1"/>
</dbReference>
<name>A0AA87XWE2_9BURK</name>
<proteinExistence type="predicted"/>
<gene>
    <name evidence="5" type="ORF">GCM10007387_48800</name>
</gene>
<dbReference type="EMBL" id="BMWV01000014">
    <property type="protein sequence ID" value="GGY60489.1"/>
    <property type="molecule type" value="Genomic_DNA"/>
</dbReference>
<sequence>MLLTAMLFVAAAVQAAPDLVLRYDRPATDSAEGWEREALPVGNGRIGAMVFGQPAREHLQFNDITLWTGDAKSMGAFQPFGDVFVDLPAHAAATAYSRTLDLARGLHTVRYTVNGVRYQRETIASHPADVIVLRLTADKPGAHTGVVRLTDQHGAHVNAFGNRIRATGSLAGFVVPRERGNQWTPAQQPLTGNQMDYAAQVQVVHEGGKVTMEGDTVRFENVDALTLVLGAGTSYVRDGSVNFQGAHPLARVTTQVDRAAARPWSVLQAEQENDFKNLFGRLSLDVDAAWEPKVAEERRALTTDRRLAAYTKNGNDPELETQVFQYGRYLLIGSSRGPLPANLQGLWNNSLTPPWNADYHTNINIQMNYWPAETANLSELAQPLFGFVESMVPSYRRLVAESAANPSRDAEDGQVVETFLRKDGKPVRGWTVRTETNPFGYMQWKWNKTANAWYAQHFWEHYAFTRNRTFLQEVAYPLLKEVSQFWLDYLKRLPDGTLVAPNGWSPEHGPVEDGVAYDQQIVWDLFQNTVEAAGELKTDAAFARQVAAARDRLAAPKIGSWGQLLEWMEEKKDPVLDTPNDNHRHVSHLFGVFPGRQITPARTPKLAEAARVSLAARGDAGTGWSMAWKTAFWARLGDGDKAHAMLRGVIATPGARAQEHKPGTEENTAGGMYPNLLDAHPPFQIDGNFGVTAAICEMLLQSHDGELHLLPALPAAWRSGSVTGLRGRGGYEVDMTWRDGRLTSATVKAKPGNGTGTVRVRTGAKTVILKVKQGEARELGTL</sequence>
<dbReference type="AlphaFoldDB" id="A0AA87XWE2"/>
<feature type="signal peptide" evidence="1">
    <location>
        <begin position="1"/>
        <end position="15"/>
    </location>
</feature>
<feature type="domain" description="Alpha fucosidase A-like C-terminal" evidence="3">
    <location>
        <begin position="701"/>
        <end position="767"/>
    </location>
</feature>